<name>A0A2M9G375_9PROT</name>
<protein>
    <recommendedName>
        <fullName evidence="1">Bro-N domain-containing protein</fullName>
    </recommendedName>
</protein>
<gene>
    <name evidence="2" type="ORF">CVT23_09330</name>
</gene>
<dbReference type="OrthoDB" id="9808959at2"/>
<evidence type="ECO:0000313" key="3">
    <source>
        <dbReference type="Proteomes" id="UP000229498"/>
    </source>
</evidence>
<proteinExistence type="predicted"/>
<dbReference type="Proteomes" id="UP000229498">
    <property type="component" value="Unassembled WGS sequence"/>
</dbReference>
<dbReference type="PROSITE" id="PS51750">
    <property type="entry name" value="BRO_N"/>
    <property type="match status" value="1"/>
</dbReference>
<accession>A0A2M9G375</accession>
<keyword evidence="3" id="KW-1185">Reference proteome</keyword>
<comment type="caution">
    <text evidence="2">The sequence shown here is derived from an EMBL/GenBank/DDBJ whole genome shotgun (WGS) entry which is preliminary data.</text>
</comment>
<feature type="domain" description="Bro-N" evidence="1">
    <location>
        <begin position="1"/>
        <end position="116"/>
    </location>
</feature>
<evidence type="ECO:0000259" key="1">
    <source>
        <dbReference type="PROSITE" id="PS51750"/>
    </source>
</evidence>
<evidence type="ECO:0000313" key="2">
    <source>
        <dbReference type="EMBL" id="PJK30144.1"/>
    </source>
</evidence>
<dbReference type="InterPro" id="IPR003497">
    <property type="entry name" value="BRO_N_domain"/>
</dbReference>
<organism evidence="2 3">
    <name type="scientific">Minwuia thermotolerans</name>
    <dbReference type="NCBI Taxonomy" id="2056226"/>
    <lineage>
        <taxon>Bacteria</taxon>
        <taxon>Pseudomonadati</taxon>
        <taxon>Pseudomonadota</taxon>
        <taxon>Alphaproteobacteria</taxon>
        <taxon>Minwuiales</taxon>
        <taxon>Minwuiaceae</taxon>
        <taxon>Minwuia</taxon>
    </lineage>
</organism>
<reference evidence="2 3" key="1">
    <citation type="submission" date="2017-11" db="EMBL/GenBank/DDBJ databases">
        <title>Draft genome sequence of Rhizobiales bacterium SY3-13.</title>
        <authorList>
            <person name="Sun C."/>
        </authorList>
    </citation>
    <scope>NUCLEOTIDE SEQUENCE [LARGE SCALE GENOMIC DNA]</scope>
    <source>
        <strain evidence="2 3">SY3-13</strain>
    </source>
</reference>
<dbReference type="InterPro" id="IPR036390">
    <property type="entry name" value="WH_DNA-bd_sf"/>
</dbReference>
<dbReference type="EMBL" id="PHIG01000031">
    <property type="protein sequence ID" value="PJK30144.1"/>
    <property type="molecule type" value="Genomic_DNA"/>
</dbReference>
<dbReference type="PANTHER" id="PTHR36180">
    <property type="entry name" value="DNA-BINDING PROTEIN-RELATED-RELATED"/>
    <property type="match status" value="1"/>
</dbReference>
<dbReference type="AlphaFoldDB" id="A0A2M9G375"/>
<sequence length="278" mass="30202">MMQNLATFEFEEIMVRATEIDGAPWFVLVDVCRALEISNSRDAARRLDEDEKGVAFSDTLPGQPARGGRQELTIISESGMYTLVLRANGATKPGTVANRFKNWVTREVLPALRRTGRYEIAAPAPADDDPADCLDPLDRIGMDKVNGWIGLVREARMVGGRAAGLAIWRTSPLPQFPATPAEAVSGVVADAGDDACTEFLETEIVAERGAEVPKNAVYDSYCAFARARGEMPLSRTAFGMRLGRRHPIGTVRRGSGGGGARFWAYRGVRLCKLLEDAA</sequence>
<dbReference type="Pfam" id="PF02498">
    <property type="entry name" value="Bro-N"/>
    <property type="match status" value="1"/>
</dbReference>
<dbReference type="SUPFAM" id="SSF46785">
    <property type="entry name" value="Winged helix' DNA-binding domain"/>
    <property type="match status" value="1"/>
</dbReference>
<dbReference type="PANTHER" id="PTHR36180:SF2">
    <property type="entry name" value="BRO FAMILY PROTEIN"/>
    <property type="match status" value="1"/>
</dbReference>
<dbReference type="SMART" id="SM01040">
    <property type="entry name" value="Bro-N"/>
    <property type="match status" value="1"/>
</dbReference>